<dbReference type="GO" id="GO:0031902">
    <property type="term" value="C:late endosome membrane"/>
    <property type="evidence" value="ECO:0007669"/>
    <property type="project" value="TreeGrafter"/>
</dbReference>
<keyword evidence="3" id="KW-0813">Transport</keyword>
<dbReference type="InterPro" id="IPR010989">
    <property type="entry name" value="SNARE"/>
</dbReference>
<dbReference type="Gene3D" id="1.20.58.400">
    <property type="entry name" value="t-snare proteins"/>
    <property type="match status" value="1"/>
</dbReference>
<accession>A0A1R2C8Y8</accession>
<dbReference type="AlphaFoldDB" id="A0A1R2C8Y8"/>
<dbReference type="GO" id="GO:0006886">
    <property type="term" value="P:intracellular protein transport"/>
    <property type="evidence" value="ECO:0007669"/>
    <property type="project" value="InterPro"/>
</dbReference>
<comment type="similarity">
    <text evidence="2">Belongs to the VTI1 family.</text>
</comment>
<dbReference type="InterPro" id="IPR007705">
    <property type="entry name" value="Vesicle_trsprt_v-SNARE_N"/>
</dbReference>
<reference evidence="12 13" key="1">
    <citation type="submission" date="2016-11" db="EMBL/GenBank/DDBJ databases">
        <title>The macronuclear genome of Stentor coeruleus: a giant cell with tiny introns.</title>
        <authorList>
            <person name="Slabodnick M."/>
            <person name="Ruby J.G."/>
            <person name="Reiff S.B."/>
            <person name="Swart E.C."/>
            <person name="Gosai S."/>
            <person name="Prabakaran S."/>
            <person name="Witkowska E."/>
            <person name="Larue G.E."/>
            <person name="Fisher S."/>
            <person name="Freeman R.M."/>
            <person name="Gunawardena J."/>
            <person name="Chu W."/>
            <person name="Stover N.A."/>
            <person name="Gregory B.D."/>
            <person name="Nowacki M."/>
            <person name="Derisi J."/>
            <person name="Roy S.W."/>
            <person name="Marshall W.F."/>
            <person name="Sood P."/>
        </authorList>
    </citation>
    <scope>NUCLEOTIDE SEQUENCE [LARGE SCALE GENOMIC DNA]</scope>
    <source>
        <strain evidence="12">WM001</strain>
    </source>
</reference>
<dbReference type="GO" id="GO:0012507">
    <property type="term" value="C:ER to Golgi transport vesicle membrane"/>
    <property type="evidence" value="ECO:0007669"/>
    <property type="project" value="TreeGrafter"/>
</dbReference>
<dbReference type="GO" id="GO:0006906">
    <property type="term" value="P:vesicle fusion"/>
    <property type="evidence" value="ECO:0007669"/>
    <property type="project" value="TreeGrafter"/>
</dbReference>
<keyword evidence="4 10" id="KW-0812">Transmembrane</keyword>
<keyword evidence="8 10" id="KW-0472">Membrane</keyword>
<comment type="caution">
    <text evidence="12">The sequence shown here is derived from an EMBL/GenBank/DDBJ whole genome shotgun (WGS) entry which is preliminary data.</text>
</comment>
<keyword evidence="13" id="KW-1185">Reference proteome</keyword>
<keyword evidence="5" id="KW-0653">Protein transport</keyword>
<dbReference type="GO" id="GO:0005484">
    <property type="term" value="F:SNAP receptor activity"/>
    <property type="evidence" value="ECO:0007669"/>
    <property type="project" value="TreeGrafter"/>
</dbReference>
<protein>
    <recommendedName>
        <fullName evidence="11">Vesicle transport v-SNARE N-terminal domain-containing protein</fullName>
    </recommendedName>
</protein>
<dbReference type="Proteomes" id="UP000187209">
    <property type="component" value="Unassembled WGS sequence"/>
</dbReference>
<keyword evidence="7 9" id="KW-0175">Coiled coil</keyword>
<dbReference type="GO" id="GO:0005789">
    <property type="term" value="C:endoplasmic reticulum membrane"/>
    <property type="evidence" value="ECO:0007669"/>
    <property type="project" value="TreeGrafter"/>
</dbReference>
<evidence type="ECO:0000256" key="7">
    <source>
        <dbReference type="ARBA" id="ARBA00023054"/>
    </source>
</evidence>
<evidence type="ECO:0000256" key="1">
    <source>
        <dbReference type="ARBA" id="ARBA00004211"/>
    </source>
</evidence>
<evidence type="ECO:0000313" key="12">
    <source>
        <dbReference type="EMBL" id="OMJ85451.1"/>
    </source>
</evidence>
<dbReference type="Pfam" id="PF05008">
    <property type="entry name" value="V-SNARE"/>
    <property type="match status" value="1"/>
</dbReference>
<sequence>MFQTYEEDFGRLLNSLQKKIALAPNLGKDIWESAISEGAKELQEAEKCLRQMEIEISMMQSSSRVSSSSQVRRYREDFEEVRRNFRKEEAKFTEQKSRETLMGASLDNGFGNQREKLIQREGNIMSQQIMKLEQGKKAALEAESAAIESMNQLKGQRDVLERVIVNNREIGDNLSQGHRIINSITRRNIQNKLILFGIAIILIGAIVFLVYIKLS</sequence>
<evidence type="ECO:0000256" key="6">
    <source>
        <dbReference type="ARBA" id="ARBA00022989"/>
    </source>
</evidence>
<feature type="transmembrane region" description="Helical" evidence="10">
    <location>
        <begin position="193"/>
        <end position="212"/>
    </location>
</feature>
<gene>
    <name evidence="12" type="ORF">SteCoe_13209</name>
</gene>
<dbReference type="GO" id="GO:0005794">
    <property type="term" value="C:Golgi apparatus"/>
    <property type="evidence" value="ECO:0007669"/>
    <property type="project" value="TreeGrafter"/>
</dbReference>
<proteinExistence type="inferred from homology"/>
<dbReference type="GO" id="GO:0031201">
    <property type="term" value="C:SNARE complex"/>
    <property type="evidence" value="ECO:0007669"/>
    <property type="project" value="TreeGrafter"/>
</dbReference>
<dbReference type="PANTHER" id="PTHR21230">
    <property type="entry name" value="VESICLE TRANSPORT V-SNARE PROTEIN VTI1-RELATED"/>
    <property type="match status" value="1"/>
</dbReference>
<dbReference type="InterPro" id="IPR038407">
    <property type="entry name" value="v-SNARE_N_sf"/>
</dbReference>
<organism evidence="12 13">
    <name type="scientific">Stentor coeruleus</name>
    <dbReference type="NCBI Taxonomy" id="5963"/>
    <lineage>
        <taxon>Eukaryota</taxon>
        <taxon>Sar</taxon>
        <taxon>Alveolata</taxon>
        <taxon>Ciliophora</taxon>
        <taxon>Postciliodesmatophora</taxon>
        <taxon>Heterotrichea</taxon>
        <taxon>Heterotrichida</taxon>
        <taxon>Stentoridae</taxon>
        <taxon>Stentor</taxon>
    </lineage>
</organism>
<dbReference type="OrthoDB" id="294681at2759"/>
<dbReference type="PANTHER" id="PTHR21230:SF26">
    <property type="entry name" value="VESICLE TRANSPORT THROUGH INTERACTION WITH T-SNARES HOMOLOG 1A"/>
    <property type="match status" value="1"/>
</dbReference>
<evidence type="ECO:0000256" key="10">
    <source>
        <dbReference type="SAM" id="Phobius"/>
    </source>
</evidence>
<evidence type="ECO:0000256" key="5">
    <source>
        <dbReference type="ARBA" id="ARBA00022927"/>
    </source>
</evidence>
<evidence type="ECO:0000256" key="9">
    <source>
        <dbReference type="SAM" id="Coils"/>
    </source>
</evidence>
<evidence type="ECO:0000313" key="13">
    <source>
        <dbReference type="Proteomes" id="UP000187209"/>
    </source>
</evidence>
<feature type="domain" description="Vesicle transport v-SNARE N-terminal" evidence="11">
    <location>
        <begin position="1"/>
        <end position="88"/>
    </location>
</feature>
<keyword evidence="6 10" id="KW-1133">Transmembrane helix</keyword>
<comment type="subcellular location">
    <subcellularLocation>
        <location evidence="1">Membrane</location>
        <topology evidence="1">Single-pass type IV membrane protein</topology>
    </subcellularLocation>
</comment>
<dbReference type="GO" id="GO:0000149">
    <property type="term" value="F:SNARE binding"/>
    <property type="evidence" value="ECO:0007669"/>
    <property type="project" value="TreeGrafter"/>
</dbReference>
<evidence type="ECO:0000256" key="8">
    <source>
        <dbReference type="ARBA" id="ARBA00023136"/>
    </source>
</evidence>
<dbReference type="SUPFAM" id="SSF47661">
    <property type="entry name" value="t-snare proteins"/>
    <property type="match status" value="1"/>
</dbReference>
<dbReference type="SUPFAM" id="SSF58038">
    <property type="entry name" value="SNARE fusion complex"/>
    <property type="match status" value="1"/>
</dbReference>
<evidence type="ECO:0000256" key="3">
    <source>
        <dbReference type="ARBA" id="ARBA00022448"/>
    </source>
</evidence>
<dbReference type="Gene3D" id="1.20.5.110">
    <property type="match status" value="1"/>
</dbReference>
<evidence type="ECO:0000256" key="2">
    <source>
        <dbReference type="ARBA" id="ARBA00006108"/>
    </source>
</evidence>
<dbReference type="EMBL" id="MPUH01000236">
    <property type="protein sequence ID" value="OMJ85451.1"/>
    <property type="molecule type" value="Genomic_DNA"/>
</dbReference>
<feature type="coiled-coil region" evidence="9">
    <location>
        <begin position="35"/>
        <end position="91"/>
    </location>
</feature>
<evidence type="ECO:0000259" key="11">
    <source>
        <dbReference type="Pfam" id="PF05008"/>
    </source>
</evidence>
<name>A0A1R2C8Y8_9CILI</name>
<evidence type="ECO:0000256" key="4">
    <source>
        <dbReference type="ARBA" id="ARBA00022692"/>
    </source>
</evidence>